<feature type="compositionally biased region" description="Polar residues" evidence="4">
    <location>
        <begin position="30"/>
        <end position="39"/>
    </location>
</feature>
<keyword evidence="2" id="KW-0294">Fucose metabolism</keyword>
<reference evidence="5 6" key="2">
    <citation type="journal article" date="2008" name="Nature">
        <title>The Phaeodactylum genome reveals the evolutionary history of diatom genomes.</title>
        <authorList>
            <person name="Bowler C."/>
            <person name="Allen A.E."/>
            <person name="Badger J.H."/>
            <person name="Grimwood J."/>
            <person name="Jabbari K."/>
            <person name="Kuo A."/>
            <person name="Maheswari U."/>
            <person name="Martens C."/>
            <person name="Maumus F."/>
            <person name="Otillar R.P."/>
            <person name="Rayko E."/>
            <person name="Salamov A."/>
            <person name="Vandepoele K."/>
            <person name="Beszteri B."/>
            <person name="Gruber A."/>
            <person name="Heijde M."/>
            <person name="Katinka M."/>
            <person name="Mock T."/>
            <person name="Valentin K."/>
            <person name="Verret F."/>
            <person name="Berges J.A."/>
            <person name="Brownlee C."/>
            <person name="Cadoret J.P."/>
            <person name="Chiovitti A."/>
            <person name="Choi C.J."/>
            <person name="Coesel S."/>
            <person name="De Martino A."/>
            <person name="Detter J.C."/>
            <person name="Durkin C."/>
            <person name="Falciatore A."/>
            <person name="Fournet J."/>
            <person name="Haruta M."/>
            <person name="Huysman M.J."/>
            <person name="Jenkins B.D."/>
            <person name="Jiroutova K."/>
            <person name="Jorgensen R.E."/>
            <person name="Joubert Y."/>
            <person name="Kaplan A."/>
            <person name="Kroger N."/>
            <person name="Kroth P.G."/>
            <person name="La Roche J."/>
            <person name="Lindquist E."/>
            <person name="Lommer M."/>
            <person name="Martin-Jezequel V."/>
            <person name="Lopez P.J."/>
            <person name="Lucas S."/>
            <person name="Mangogna M."/>
            <person name="McGinnis K."/>
            <person name="Medlin L.K."/>
            <person name="Montsant A."/>
            <person name="Oudot-Le Secq M.P."/>
            <person name="Napoli C."/>
            <person name="Obornik M."/>
            <person name="Parker M.S."/>
            <person name="Petit J.L."/>
            <person name="Porcel B.M."/>
            <person name="Poulsen N."/>
            <person name="Robison M."/>
            <person name="Rychlewski L."/>
            <person name="Rynearson T.A."/>
            <person name="Schmutz J."/>
            <person name="Shapiro H."/>
            <person name="Siaut M."/>
            <person name="Stanley M."/>
            <person name="Sussman M.R."/>
            <person name="Taylor A.R."/>
            <person name="Vardi A."/>
            <person name="von Dassow P."/>
            <person name="Vyverman W."/>
            <person name="Willis A."/>
            <person name="Wyrwicz L.S."/>
            <person name="Rokhsar D.S."/>
            <person name="Weissenbach J."/>
            <person name="Armbrust E.V."/>
            <person name="Green B.R."/>
            <person name="Van de Peer Y."/>
            <person name="Grigoriev I.V."/>
        </authorList>
    </citation>
    <scope>NUCLEOTIDE SEQUENCE [LARGE SCALE GENOMIC DNA]</scope>
    <source>
        <strain evidence="5 6">CCMP1335</strain>
    </source>
</reference>
<dbReference type="Pfam" id="PF10250">
    <property type="entry name" value="O-FucT"/>
    <property type="match status" value="1"/>
</dbReference>
<dbReference type="Gene3D" id="3.40.50.11350">
    <property type="match status" value="1"/>
</dbReference>
<dbReference type="Proteomes" id="UP000001449">
    <property type="component" value="Chromosome 4"/>
</dbReference>
<dbReference type="InterPro" id="IPR019378">
    <property type="entry name" value="GDP-Fuc_O-FucTrfase"/>
</dbReference>
<dbReference type="GO" id="GO:0006004">
    <property type="term" value="P:fucose metabolic process"/>
    <property type="evidence" value="ECO:0007669"/>
    <property type="project" value="UniProtKB-KW"/>
</dbReference>
<sequence>MAGSTTPPPSSSGSSASNPTNPPRSKPARRSTNNNAPRTNASSQTYLLFVCTCIFVSMTGNFLHHRIADPHTLHHRSMNSFKEQHLEGHLRADKDAQAAKREKMAKAAEMETKLKEALHVEAAGDTSGGIPKLEAPLHDLAGLSCADHGGPSNDLAAEMVYWSDIPSDADFKSPIGANDKSIKYLTFEPDGGGFNNIRMSLETIILMAHAMGRTLVMPPSQGMYLLRKDRDKQKVHFSFDDFYHMEQVGFEHAGLDIISMEEFLLKEAMTGNLKNKTTGVASYPPNNRTNWDGMDPKELKEYLRDVTLTPLDWSPGSCLAAFPSDDGKQHFDELNDMMHEVQQNMPKVNDFVDKPVAVDAPPVDRMREAVAGQIKRLCIYDEEMQKAPVVHFMCYHKMRVRLLTHFYAFLFFEDWRHDLWSKRFVRDHLRYSDDIQCAAARIVASVRERARKRDPTGNPNGEYDSFHIRRGDFQYKNTRLEADEIYENSKDEMKPGGTVFVATDHNGKPFFKPLADKYDLVFLSDFKKELEGVNTNYYGMIDQLVASRGRVFFGCYHSTFTGFIFRIRGYHSQKEKTDGFEAGLLHNSYYYSGKGEKNMYEHYGAVKAPFYSREFPTSWRDIDKGVEDLAVIASES</sequence>
<dbReference type="Gene3D" id="3.40.50.11340">
    <property type="match status" value="1"/>
</dbReference>
<dbReference type="AlphaFoldDB" id="B8BZ16"/>
<evidence type="ECO:0000256" key="1">
    <source>
        <dbReference type="ARBA" id="ARBA00022679"/>
    </source>
</evidence>
<dbReference type="CDD" id="cd11296">
    <property type="entry name" value="O-FucT_like"/>
    <property type="match status" value="1"/>
</dbReference>
<feature type="compositionally biased region" description="Pro residues" evidence="4">
    <location>
        <begin position="1"/>
        <end position="10"/>
    </location>
</feature>
<dbReference type="FunFam" id="3.40.50.11340:FF:000013">
    <property type="entry name" value="Uncharacterized protein"/>
    <property type="match status" value="1"/>
</dbReference>
<evidence type="ECO:0000256" key="4">
    <source>
        <dbReference type="SAM" id="MobiDB-lite"/>
    </source>
</evidence>
<reference evidence="5 6" key="1">
    <citation type="journal article" date="2004" name="Science">
        <title>The genome of the diatom Thalassiosira pseudonana: ecology, evolution, and metabolism.</title>
        <authorList>
            <person name="Armbrust E.V."/>
            <person name="Berges J.A."/>
            <person name="Bowler C."/>
            <person name="Green B.R."/>
            <person name="Martinez D."/>
            <person name="Putnam N.H."/>
            <person name="Zhou S."/>
            <person name="Allen A.E."/>
            <person name="Apt K.E."/>
            <person name="Bechner M."/>
            <person name="Brzezinski M.A."/>
            <person name="Chaal B.K."/>
            <person name="Chiovitti A."/>
            <person name="Davis A.K."/>
            <person name="Demarest M.S."/>
            <person name="Detter J.C."/>
            <person name="Glavina T."/>
            <person name="Goodstein D."/>
            <person name="Hadi M.Z."/>
            <person name="Hellsten U."/>
            <person name="Hildebrand M."/>
            <person name="Jenkins B.D."/>
            <person name="Jurka J."/>
            <person name="Kapitonov V.V."/>
            <person name="Kroger N."/>
            <person name="Lau W.W."/>
            <person name="Lane T.W."/>
            <person name="Larimer F.W."/>
            <person name="Lippmeier J.C."/>
            <person name="Lucas S."/>
            <person name="Medina M."/>
            <person name="Montsant A."/>
            <person name="Obornik M."/>
            <person name="Parker M.S."/>
            <person name="Palenik B."/>
            <person name="Pazour G.J."/>
            <person name="Richardson P.M."/>
            <person name="Rynearson T.A."/>
            <person name="Saito M.A."/>
            <person name="Schwartz D.C."/>
            <person name="Thamatrakoln K."/>
            <person name="Valentin K."/>
            <person name="Vardi A."/>
            <person name="Wilkerson F.P."/>
            <person name="Rokhsar D.S."/>
        </authorList>
    </citation>
    <scope>NUCLEOTIDE SEQUENCE [LARGE SCALE GENOMIC DNA]</scope>
    <source>
        <strain evidence="5 6">CCMP1335</strain>
    </source>
</reference>
<keyword evidence="1" id="KW-0808">Transferase</keyword>
<dbReference type="PANTHER" id="PTHR31469:SF8">
    <property type="entry name" value="OS07G0641000 PROTEIN"/>
    <property type="match status" value="1"/>
</dbReference>
<dbReference type="GeneID" id="7447904"/>
<evidence type="ECO:0000256" key="2">
    <source>
        <dbReference type="ARBA" id="ARBA00023253"/>
    </source>
</evidence>
<dbReference type="EMBL" id="CM000641">
    <property type="protein sequence ID" value="EED93268.1"/>
    <property type="molecule type" value="Genomic_DNA"/>
</dbReference>
<gene>
    <name evidence="5" type="ORF">THAPSDRAFT_4353</name>
</gene>
<keyword evidence="3" id="KW-0119">Carbohydrate metabolism</keyword>
<dbReference type="KEGG" id="tps:THAPSDRAFT_4353"/>
<dbReference type="RefSeq" id="XP_002289731.1">
    <property type="nucleotide sequence ID" value="XM_002289695.1"/>
</dbReference>
<accession>B8BZ16</accession>
<dbReference type="PANTHER" id="PTHR31469">
    <property type="entry name" value="OS07G0633600 PROTEIN"/>
    <property type="match status" value="1"/>
</dbReference>
<dbReference type="eggNOG" id="ENOG502S0D4">
    <property type="taxonomic scope" value="Eukaryota"/>
</dbReference>
<organism evidence="5 6">
    <name type="scientific">Thalassiosira pseudonana</name>
    <name type="common">Marine diatom</name>
    <name type="synonym">Cyclotella nana</name>
    <dbReference type="NCBI Taxonomy" id="35128"/>
    <lineage>
        <taxon>Eukaryota</taxon>
        <taxon>Sar</taxon>
        <taxon>Stramenopiles</taxon>
        <taxon>Ochrophyta</taxon>
        <taxon>Bacillariophyta</taxon>
        <taxon>Coscinodiscophyceae</taxon>
        <taxon>Thalassiosirophycidae</taxon>
        <taxon>Thalassiosirales</taxon>
        <taxon>Thalassiosiraceae</taxon>
        <taxon>Thalassiosira</taxon>
    </lineage>
</organism>
<evidence type="ECO:0000313" key="6">
    <source>
        <dbReference type="Proteomes" id="UP000001449"/>
    </source>
</evidence>
<dbReference type="FunFam" id="3.40.50.11350:FF:000014">
    <property type="entry name" value="Uncharacterized protein"/>
    <property type="match status" value="1"/>
</dbReference>
<dbReference type="OMA" id="CIYDEEM"/>
<keyword evidence="6" id="KW-1185">Reference proteome</keyword>
<dbReference type="PaxDb" id="35128-Thaps4353"/>
<protein>
    <recommendedName>
        <fullName evidence="7">O-fucosyltransferase family protein</fullName>
    </recommendedName>
</protein>
<feature type="region of interest" description="Disordered" evidence="4">
    <location>
        <begin position="1"/>
        <end position="39"/>
    </location>
</feature>
<evidence type="ECO:0008006" key="7">
    <source>
        <dbReference type="Google" id="ProtNLM"/>
    </source>
</evidence>
<evidence type="ECO:0000256" key="3">
    <source>
        <dbReference type="ARBA" id="ARBA00023277"/>
    </source>
</evidence>
<proteinExistence type="predicted"/>
<name>B8BZ16_THAPS</name>
<dbReference type="HOGENOM" id="CLU_025546_0_0_1"/>
<evidence type="ECO:0000313" key="5">
    <source>
        <dbReference type="EMBL" id="EED93268.1"/>
    </source>
</evidence>
<dbReference type="InParanoid" id="B8BZ16"/>
<dbReference type="GO" id="GO:0016740">
    <property type="term" value="F:transferase activity"/>
    <property type="evidence" value="ECO:0007669"/>
    <property type="project" value="UniProtKB-KW"/>
</dbReference>